<dbReference type="Pfam" id="PF02449">
    <property type="entry name" value="Glyco_hydro_42"/>
    <property type="match status" value="1"/>
</dbReference>
<dbReference type="InterPro" id="IPR040719">
    <property type="entry name" value="DUF5597"/>
</dbReference>
<evidence type="ECO:0000259" key="5">
    <source>
        <dbReference type="Pfam" id="PF18120"/>
    </source>
</evidence>
<evidence type="ECO:0000256" key="1">
    <source>
        <dbReference type="ARBA" id="ARBA00022801"/>
    </source>
</evidence>
<dbReference type="RefSeq" id="WP_250201515.1">
    <property type="nucleotide sequence ID" value="NZ_CP097649.1"/>
</dbReference>
<feature type="domain" description="DUF5597" evidence="5">
    <location>
        <begin position="391"/>
        <end position="531"/>
    </location>
</feature>
<dbReference type="Pfam" id="PF18120">
    <property type="entry name" value="DUF5597"/>
    <property type="match status" value="1"/>
</dbReference>
<keyword evidence="3" id="KW-0732">Signal</keyword>
<name>A0ABY4SKV9_9CAUL</name>
<evidence type="ECO:0000256" key="3">
    <source>
        <dbReference type="SAM" id="SignalP"/>
    </source>
</evidence>
<dbReference type="InterPro" id="IPR013529">
    <property type="entry name" value="Glyco_hydro_42_N"/>
</dbReference>
<proteinExistence type="predicted"/>
<accession>A0ABY4SKV9</accession>
<evidence type="ECO:0000313" key="7">
    <source>
        <dbReference type="Proteomes" id="UP001055429"/>
    </source>
</evidence>
<dbReference type="InterPro" id="IPR017853">
    <property type="entry name" value="GH"/>
</dbReference>
<dbReference type="Gene3D" id="2.60.220.20">
    <property type="entry name" value="putative beta-Galactosidase from caulobacter crescentus"/>
    <property type="match status" value="1"/>
</dbReference>
<feature type="chain" id="PRO_5046525483" evidence="3">
    <location>
        <begin position="27"/>
        <end position="545"/>
    </location>
</feature>
<keyword evidence="1" id="KW-0378">Hydrolase</keyword>
<dbReference type="PANTHER" id="PTHR36447:SF1">
    <property type="entry name" value="BETA-GALACTOSIDASE GANA"/>
    <property type="match status" value="1"/>
</dbReference>
<keyword evidence="2" id="KW-0326">Glycosidase</keyword>
<evidence type="ECO:0000259" key="4">
    <source>
        <dbReference type="Pfam" id="PF02449"/>
    </source>
</evidence>
<dbReference type="EMBL" id="CP097649">
    <property type="protein sequence ID" value="URI14481.1"/>
    <property type="molecule type" value="Genomic_DNA"/>
</dbReference>
<sequence>MTLRTLRRGAALGLIAAALLAAQASAEPIPQFVTRDGRHALMVDGAPFTILGGQVNNSSNYPAPLAQAWPALRYIGANTVQIPLGWEQIEPEEGRFDFSFVDHAIEQARANDMRVVFLWFATWKNTAPAYAPAWVKLNPERFPHLIDKDGKESYALSPYGAETLAADARAYAALMRHIRQVDERQRTVIMMQPENEVGTYGPVRDYSPAARAAFAAPVPQTLLDRTGKAPGTWAEVFGEDADEFFHAWSIGRYVGTVAAAGKAEYPLPAYVNAALRDAINDQDPATYASGGPTWNVIEVWQAAAPSIDFLAPDIYTRKSVEYEAHLNRYARPDNALFVAETGSDAQYARYLFETLGRGGIGFSPFGIDYTGYSNYPLGAKEITEETLVPFRDLYRLIAPWQRTWARLSFEGKVWGAAEPDDRRSEVIDLGDWTATTAYQRWQFGATSAPFDPNDVPAGTAQPNGAVAIAEIEPGQFILAGYNIRIDFAAKPATDGKRRMVLRVEEGHFDPAGEWVFERIWNGDQVDYGLNFSDSAKLLRVVTATY</sequence>
<dbReference type="InterPro" id="IPR003476">
    <property type="entry name" value="Glyco_hydro_42"/>
</dbReference>
<dbReference type="SUPFAM" id="SSF51445">
    <property type="entry name" value="(Trans)glycosidases"/>
    <property type="match status" value="1"/>
</dbReference>
<feature type="signal peptide" evidence="3">
    <location>
        <begin position="1"/>
        <end position="26"/>
    </location>
</feature>
<evidence type="ECO:0000256" key="2">
    <source>
        <dbReference type="ARBA" id="ARBA00023295"/>
    </source>
</evidence>
<feature type="domain" description="Glycoside hydrolase family 42 N-terminal" evidence="4">
    <location>
        <begin position="74"/>
        <end position="215"/>
    </location>
</feature>
<gene>
    <name evidence="6" type="ORF">M8231_11710</name>
</gene>
<dbReference type="Proteomes" id="UP001055429">
    <property type="component" value="Chromosome"/>
</dbReference>
<dbReference type="Gene3D" id="3.20.20.80">
    <property type="entry name" value="Glycosidases"/>
    <property type="match status" value="1"/>
</dbReference>
<protein>
    <submittedName>
        <fullName evidence="6">DUF5597 domain-containing protein</fullName>
    </submittedName>
</protein>
<evidence type="ECO:0000313" key="6">
    <source>
        <dbReference type="EMBL" id="URI14481.1"/>
    </source>
</evidence>
<keyword evidence="7" id="KW-1185">Reference proteome</keyword>
<reference evidence="6" key="1">
    <citation type="submission" date="2022-05" db="EMBL/GenBank/DDBJ databases">
        <title>Brevundimonas albigilva TT17 genome sequence.</title>
        <authorList>
            <person name="Lee K."/>
            <person name="Son H."/>
        </authorList>
    </citation>
    <scope>NUCLEOTIDE SEQUENCE</scope>
    <source>
        <strain evidence="6">TT17</strain>
    </source>
</reference>
<organism evidence="6 7">
    <name type="scientific">Brevundimonas albigilva</name>
    <dbReference type="NCBI Taxonomy" id="1312364"/>
    <lineage>
        <taxon>Bacteria</taxon>
        <taxon>Pseudomonadati</taxon>
        <taxon>Pseudomonadota</taxon>
        <taxon>Alphaproteobacteria</taxon>
        <taxon>Caulobacterales</taxon>
        <taxon>Caulobacteraceae</taxon>
        <taxon>Brevundimonas</taxon>
    </lineage>
</organism>
<dbReference type="PANTHER" id="PTHR36447">
    <property type="entry name" value="BETA-GALACTOSIDASE GANA"/>
    <property type="match status" value="1"/>
</dbReference>